<dbReference type="OrthoDB" id="10006218at2759"/>
<sequence>MKQAHLLLVGLAVLVFFGAAYIYGLDKQTLSPVEIFWMQKDKQNALPKAEESRDYMIPSDVELKNMSNTQWKQIYWKYINRLQTLCKDVVRVGKLKDGEKEICADERYRPRAPCIIYSFGINNDFSFDHEAVKMFGCDVFCFDPSMKMESKRISDHVWFYNWGLSGENTVDKQGWKMKTLRTIRNDLGHSNKTIDILKMDIETFEWNSMLQMIPAGDLDDVRQFAVEAHFMHGNIPGNSQLSALRQLYDRGFRIFMRDRNLYFGIEGSMTTLNEISLINVLYS</sequence>
<gene>
    <name evidence="2" type="ORF">DPMN_049601</name>
</gene>
<dbReference type="AlphaFoldDB" id="A0A9D4HKL1"/>
<protein>
    <recommendedName>
        <fullName evidence="1">Methyltransferase domain-containing protein</fullName>
    </recommendedName>
</protein>
<dbReference type="InterPro" id="IPR026913">
    <property type="entry name" value="METTL24"/>
</dbReference>
<organism evidence="2 3">
    <name type="scientific">Dreissena polymorpha</name>
    <name type="common">Zebra mussel</name>
    <name type="synonym">Mytilus polymorpha</name>
    <dbReference type="NCBI Taxonomy" id="45954"/>
    <lineage>
        <taxon>Eukaryota</taxon>
        <taxon>Metazoa</taxon>
        <taxon>Spiralia</taxon>
        <taxon>Lophotrochozoa</taxon>
        <taxon>Mollusca</taxon>
        <taxon>Bivalvia</taxon>
        <taxon>Autobranchia</taxon>
        <taxon>Heteroconchia</taxon>
        <taxon>Euheterodonta</taxon>
        <taxon>Imparidentia</taxon>
        <taxon>Neoheterodontei</taxon>
        <taxon>Myida</taxon>
        <taxon>Dreissenoidea</taxon>
        <taxon>Dreissenidae</taxon>
        <taxon>Dreissena</taxon>
    </lineage>
</organism>
<evidence type="ECO:0000259" key="1">
    <source>
        <dbReference type="Pfam" id="PF13383"/>
    </source>
</evidence>
<feature type="domain" description="Methyltransferase" evidence="1">
    <location>
        <begin position="70"/>
        <end position="262"/>
    </location>
</feature>
<accession>A0A9D4HKL1</accession>
<dbReference type="EMBL" id="JAIWYP010000012">
    <property type="protein sequence ID" value="KAH3723807.1"/>
    <property type="molecule type" value="Genomic_DNA"/>
</dbReference>
<proteinExistence type="predicted"/>
<name>A0A9D4HKL1_DREPO</name>
<reference evidence="2" key="2">
    <citation type="submission" date="2020-11" db="EMBL/GenBank/DDBJ databases">
        <authorList>
            <person name="McCartney M.A."/>
            <person name="Auch B."/>
            <person name="Kono T."/>
            <person name="Mallez S."/>
            <person name="Becker A."/>
            <person name="Gohl D.M."/>
            <person name="Silverstein K.A.T."/>
            <person name="Koren S."/>
            <person name="Bechman K.B."/>
            <person name="Herman A."/>
            <person name="Abrahante J.E."/>
            <person name="Garbe J."/>
        </authorList>
    </citation>
    <scope>NUCLEOTIDE SEQUENCE</scope>
    <source>
        <strain evidence="2">Duluth1</strain>
        <tissue evidence="2">Whole animal</tissue>
    </source>
</reference>
<comment type="caution">
    <text evidence="2">The sequence shown here is derived from an EMBL/GenBank/DDBJ whole genome shotgun (WGS) entry which is preliminary data.</text>
</comment>
<dbReference type="Proteomes" id="UP000828390">
    <property type="component" value="Unassembled WGS sequence"/>
</dbReference>
<dbReference type="InterPro" id="IPR025714">
    <property type="entry name" value="Methyltranfer_dom"/>
</dbReference>
<keyword evidence="3" id="KW-1185">Reference proteome</keyword>
<evidence type="ECO:0000313" key="2">
    <source>
        <dbReference type="EMBL" id="KAH3723807.1"/>
    </source>
</evidence>
<dbReference type="PANTHER" id="PTHR32026">
    <property type="entry name" value="METHYLTRANSFERASE-LIKE PROTEIN 24"/>
    <property type="match status" value="1"/>
</dbReference>
<reference evidence="2" key="1">
    <citation type="journal article" date="2019" name="bioRxiv">
        <title>The Genome of the Zebra Mussel, Dreissena polymorpha: A Resource for Invasive Species Research.</title>
        <authorList>
            <person name="McCartney M.A."/>
            <person name="Auch B."/>
            <person name="Kono T."/>
            <person name="Mallez S."/>
            <person name="Zhang Y."/>
            <person name="Obille A."/>
            <person name="Becker A."/>
            <person name="Abrahante J.E."/>
            <person name="Garbe J."/>
            <person name="Badalamenti J.P."/>
            <person name="Herman A."/>
            <person name="Mangelson H."/>
            <person name="Liachko I."/>
            <person name="Sullivan S."/>
            <person name="Sone E.D."/>
            <person name="Koren S."/>
            <person name="Silverstein K.A.T."/>
            <person name="Beckman K.B."/>
            <person name="Gohl D.M."/>
        </authorList>
    </citation>
    <scope>NUCLEOTIDE SEQUENCE</scope>
    <source>
        <strain evidence="2">Duluth1</strain>
        <tissue evidence="2">Whole animal</tissue>
    </source>
</reference>
<evidence type="ECO:0000313" key="3">
    <source>
        <dbReference type="Proteomes" id="UP000828390"/>
    </source>
</evidence>
<dbReference type="PANTHER" id="PTHR32026:SF10">
    <property type="entry name" value="METHYLTRANSFERASE-LIKE PROTEIN 24-RELATED"/>
    <property type="match status" value="1"/>
</dbReference>
<dbReference type="Pfam" id="PF13383">
    <property type="entry name" value="Methyltransf_22"/>
    <property type="match status" value="1"/>
</dbReference>